<evidence type="ECO:0000259" key="1">
    <source>
        <dbReference type="Pfam" id="PF00535"/>
    </source>
</evidence>
<dbReference type="SUPFAM" id="SSF53448">
    <property type="entry name" value="Nucleotide-diphospho-sugar transferases"/>
    <property type="match status" value="1"/>
</dbReference>
<keyword evidence="3" id="KW-1185">Reference proteome</keyword>
<evidence type="ECO:0000313" key="3">
    <source>
        <dbReference type="Proteomes" id="UP001596026"/>
    </source>
</evidence>
<dbReference type="EMBL" id="JBHSGT010000056">
    <property type="protein sequence ID" value="MFC4710742.1"/>
    <property type="molecule type" value="Genomic_DNA"/>
</dbReference>
<dbReference type="Gene3D" id="3.90.550.10">
    <property type="entry name" value="Spore Coat Polysaccharide Biosynthesis Protein SpsA, Chain A"/>
    <property type="match status" value="1"/>
</dbReference>
<gene>
    <name evidence="2" type="ORF">ACFO3L_09030</name>
</gene>
<protein>
    <submittedName>
        <fullName evidence="2">Glycosyltransferase family 2 protein</fullName>
    </submittedName>
</protein>
<dbReference type="CDD" id="cd04179">
    <property type="entry name" value="DPM_DPG-synthase_like"/>
    <property type="match status" value="1"/>
</dbReference>
<proteinExistence type="predicted"/>
<dbReference type="InterPro" id="IPR001173">
    <property type="entry name" value="Glyco_trans_2-like"/>
</dbReference>
<reference evidence="3" key="1">
    <citation type="journal article" date="2019" name="Int. J. Syst. Evol. Microbiol.">
        <title>The Global Catalogue of Microorganisms (GCM) 10K type strain sequencing project: providing services to taxonomists for standard genome sequencing and annotation.</title>
        <authorList>
            <consortium name="The Broad Institute Genomics Platform"/>
            <consortium name="The Broad Institute Genome Sequencing Center for Infectious Disease"/>
            <person name="Wu L."/>
            <person name="Ma J."/>
        </authorList>
    </citation>
    <scope>NUCLEOTIDE SEQUENCE [LARGE SCALE GENOMIC DNA]</scope>
    <source>
        <strain evidence="3">CGMCC 1.19061</strain>
    </source>
</reference>
<dbReference type="PANTHER" id="PTHR10859:SF114">
    <property type="entry name" value="DOLICHOL-PHOSPHATE MANNOSYLTRANSFERASE"/>
    <property type="match status" value="1"/>
</dbReference>
<comment type="caution">
    <text evidence="2">The sequence shown here is derived from an EMBL/GenBank/DDBJ whole genome shotgun (WGS) entry which is preliminary data.</text>
</comment>
<sequence length="238" mass="26936">MKILLIIPAYNEEESILSTISSIEKIRETFPHQLDYLVINDGSIDSTEDILKQNKINYVTLLINSGIGVAVQTGYKFALENEYDIAVQFDGDGQHDINSLENLISSLITKKADLAVGSRFLEEKKSEFQTTLMRRVGINILSFFIKAVSGKRIRDTTSGYRAGNKKVIKEFAKRYPTKYPEPESIVYLLKKGYTIKECPVNMFERQGGTSSITPFKSVRYMIDVCSAILILLLLKEED</sequence>
<evidence type="ECO:0000313" key="2">
    <source>
        <dbReference type="EMBL" id="MFC4710742.1"/>
    </source>
</evidence>
<dbReference type="RefSeq" id="WP_379966278.1">
    <property type="nucleotide sequence ID" value="NZ_JBHSGT010000056.1"/>
</dbReference>
<dbReference type="PANTHER" id="PTHR10859">
    <property type="entry name" value="GLYCOSYL TRANSFERASE"/>
    <property type="match status" value="1"/>
</dbReference>
<feature type="domain" description="Glycosyltransferase 2-like" evidence="1">
    <location>
        <begin position="5"/>
        <end position="170"/>
    </location>
</feature>
<dbReference type="Pfam" id="PF00535">
    <property type="entry name" value="Glycos_transf_2"/>
    <property type="match status" value="1"/>
</dbReference>
<dbReference type="Proteomes" id="UP001596026">
    <property type="component" value="Unassembled WGS sequence"/>
</dbReference>
<dbReference type="InterPro" id="IPR029044">
    <property type="entry name" value="Nucleotide-diphossugar_trans"/>
</dbReference>
<organism evidence="2 3">
    <name type="scientific">Enterococcus eurekensis</name>
    <dbReference type="NCBI Taxonomy" id="1159753"/>
    <lineage>
        <taxon>Bacteria</taxon>
        <taxon>Bacillati</taxon>
        <taxon>Bacillota</taxon>
        <taxon>Bacilli</taxon>
        <taxon>Lactobacillales</taxon>
        <taxon>Enterococcaceae</taxon>
        <taxon>Enterococcus</taxon>
    </lineage>
</organism>
<name>A0ABV9M4M6_9ENTE</name>
<accession>A0ABV9M4M6</accession>